<dbReference type="EMBL" id="FRCS01000005">
    <property type="protein sequence ID" value="SHN36043.1"/>
    <property type="molecule type" value="Genomic_DNA"/>
</dbReference>
<dbReference type="Proteomes" id="UP000184440">
    <property type="component" value="Unassembled WGS sequence"/>
</dbReference>
<accession>A0A1M7QWK3</accession>
<protein>
    <submittedName>
        <fullName evidence="2">Uncharacterized protein</fullName>
    </submittedName>
</protein>
<dbReference type="RefSeq" id="WP_073259023.1">
    <property type="nucleotide sequence ID" value="NZ_FRCS01000005.1"/>
</dbReference>
<name>A0A1M7QWK3_9ACTN</name>
<keyword evidence="3" id="KW-1185">Reference proteome</keyword>
<proteinExistence type="predicted"/>
<feature type="compositionally biased region" description="Pro residues" evidence="1">
    <location>
        <begin position="167"/>
        <end position="203"/>
    </location>
</feature>
<sequence>MRRSYFAGLATGLAAVLVVVLVVLFFQWLGAEKPLALPGGDSSPREDTGGHARSFPPNLPPAPAPVVPPSPIKEGCTWVIPHVEQAIALLDTLPTINPDMPAWKQVHADLQLDAQRAPLAMRPHIRIVDRAVAQALYWFATSDPHPFIQIAEARAAADELRRMCDQPPLPPAPRTPEAPSPSPTPTPTPTPSPTPTIPPDVRV</sequence>
<evidence type="ECO:0000256" key="1">
    <source>
        <dbReference type="SAM" id="MobiDB-lite"/>
    </source>
</evidence>
<evidence type="ECO:0000313" key="3">
    <source>
        <dbReference type="Proteomes" id="UP000184440"/>
    </source>
</evidence>
<feature type="region of interest" description="Disordered" evidence="1">
    <location>
        <begin position="37"/>
        <end position="63"/>
    </location>
</feature>
<reference evidence="2 3" key="1">
    <citation type="submission" date="2016-11" db="EMBL/GenBank/DDBJ databases">
        <authorList>
            <person name="Jaros S."/>
            <person name="Januszkiewicz K."/>
            <person name="Wedrychowicz H."/>
        </authorList>
    </citation>
    <scope>NUCLEOTIDE SEQUENCE [LARGE SCALE GENOMIC DNA]</scope>
    <source>
        <strain evidence="2 3">DSM 46144</strain>
    </source>
</reference>
<dbReference type="AlphaFoldDB" id="A0A1M7QWK3"/>
<evidence type="ECO:0000313" key="2">
    <source>
        <dbReference type="EMBL" id="SHN36043.1"/>
    </source>
</evidence>
<gene>
    <name evidence="2" type="ORF">SAMN05443668_105474</name>
</gene>
<organism evidence="2 3">
    <name type="scientific">Cryptosporangium aurantiacum</name>
    <dbReference type="NCBI Taxonomy" id="134849"/>
    <lineage>
        <taxon>Bacteria</taxon>
        <taxon>Bacillati</taxon>
        <taxon>Actinomycetota</taxon>
        <taxon>Actinomycetes</taxon>
        <taxon>Cryptosporangiales</taxon>
        <taxon>Cryptosporangiaceae</taxon>
        <taxon>Cryptosporangium</taxon>
    </lineage>
</organism>
<dbReference type="STRING" id="134849.SAMN05443668_105474"/>
<feature type="region of interest" description="Disordered" evidence="1">
    <location>
        <begin position="159"/>
        <end position="203"/>
    </location>
</feature>